<dbReference type="AlphaFoldDB" id="A0A177AQS0"/>
<comment type="caution">
    <text evidence="1">The sequence shown here is derived from an EMBL/GenBank/DDBJ whole genome shotgun (WGS) entry which is preliminary data.</text>
</comment>
<dbReference type="EMBL" id="LWCA01002712">
    <property type="protein sequence ID" value="OAF63723.1"/>
    <property type="molecule type" value="Genomic_DNA"/>
</dbReference>
<proteinExistence type="predicted"/>
<protein>
    <submittedName>
        <fullName evidence="1">Uncharacterized protein</fullName>
    </submittedName>
</protein>
<gene>
    <name evidence="1" type="ORF">A3Q56_08562</name>
</gene>
<sequence>MIDIQNTHFVRYFSHTVQLTVNDILKDKKKIGGILNIVSNLCNSIRKSCIKMYQIYECHLSTPVMRCDTRWSSDLKMLERLVENN</sequence>
<dbReference type="InterPro" id="IPR012337">
    <property type="entry name" value="RNaseH-like_sf"/>
</dbReference>
<name>A0A177AQS0_9BILA</name>
<evidence type="ECO:0000313" key="1">
    <source>
        <dbReference type="EMBL" id="OAF63723.1"/>
    </source>
</evidence>
<dbReference type="SUPFAM" id="SSF53098">
    <property type="entry name" value="Ribonuclease H-like"/>
    <property type="match status" value="1"/>
</dbReference>
<accession>A0A177AQS0</accession>
<organism evidence="1 2">
    <name type="scientific">Intoshia linei</name>
    <dbReference type="NCBI Taxonomy" id="1819745"/>
    <lineage>
        <taxon>Eukaryota</taxon>
        <taxon>Metazoa</taxon>
        <taxon>Spiralia</taxon>
        <taxon>Lophotrochozoa</taxon>
        <taxon>Mesozoa</taxon>
        <taxon>Orthonectida</taxon>
        <taxon>Rhopaluridae</taxon>
        <taxon>Intoshia</taxon>
    </lineage>
</organism>
<reference evidence="1 2" key="1">
    <citation type="submission" date="2016-04" db="EMBL/GenBank/DDBJ databases">
        <title>The genome of Intoshia linei affirms orthonectids as highly simplified spiralians.</title>
        <authorList>
            <person name="Mikhailov K.V."/>
            <person name="Slusarev G.S."/>
            <person name="Nikitin M.A."/>
            <person name="Logacheva M.D."/>
            <person name="Penin A."/>
            <person name="Aleoshin V."/>
            <person name="Panchin Y.V."/>
        </authorList>
    </citation>
    <scope>NUCLEOTIDE SEQUENCE [LARGE SCALE GENOMIC DNA]</scope>
    <source>
        <strain evidence="1">Intl2013</strain>
        <tissue evidence="1">Whole animal</tissue>
    </source>
</reference>
<evidence type="ECO:0000313" key="2">
    <source>
        <dbReference type="Proteomes" id="UP000078046"/>
    </source>
</evidence>
<dbReference type="Proteomes" id="UP000078046">
    <property type="component" value="Unassembled WGS sequence"/>
</dbReference>
<keyword evidence="2" id="KW-1185">Reference proteome</keyword>